<keyword evidence="2" id="KW-1185">Reference proteome</keyword>
<gene>
    <name evidence="1" type="ORF">MANES_11G156500v8</name>
</gene>
<name>A0ACB7GYY5_MANES</name>
<accession>A0ACB7GYY5</accession>
<comment type="caution">
    <text evidence="1">The sequence shown here is derived from an EMBL/GenBank/DDBJ whole genome shotgun (WGS) entry which is preliminary data.</text>
</comment>
<dbReference type="EMBL" id="CM004397">
    <property type="protein sequence ID" value="KAG8644703.1"/>
    <property type="molecule type" value="Genomic_DNA"/>
</dbReference>
<evidence type="ECO:0000313" key="1">
    <source>
        <dbReference type="EMBL" id="KAG8644703.1"/>
    </source>
</evidence>
<sequence>MAAFNTFSNSSNPRWNHDVFLSFRGEDTRKNFTDHLYTALIQAGILTFRDDYISRGENISSELFKAIQESRISVPIFSKGYASSRWCLAELAEIIRCKNTIGQIVIPIFYNVDPSDVRKQIKEAFDKHEELEEVMDKLKMWREALTEAAELDGWNLQNVANGYESKFIQKIVEDVLRKLNFNYLNVAKHPVGIDLRVKDVICLLSPDSSDVNIVGIRGIGGIGKTTIAKAVFNQLCQGFEGGCSFLSNVREVSEQPNGLVQLQKQLLHDTLKVKNFKNITGIDSGIHLIKERLRYKRVLVVVDDLDQMKQADALVGDRNWFGPGSRIIITTRDAHLLDQLQVILRYEVRELNQEESFELFSWHAFNEMIPIQGYMEVSKEVVDYVGGLPLALEVLGSYLCKRSIPEWRSAMEKLRKIPHHQIQKKLRISYDTLDDDKIKDIFLDVAFFFTGMDKDYVMKILDGCGLFPEIGMSVLISRSLMTIDSQNKLAMHHLLRDMGREIVREMSPNHPGKRSRLCLYEDVLDVLNMHKGTDAVEGLMLDARASKDVVVSTKSFAKMRYLRLLQINAVHLTGAYENIFDELRWFCWHECPLKSMPHNLQLDNLIVLEMQFSNIRQFSKKVKVLKKLRILDLSHSVHLEKISNFSGLPSLEKLLLGSCTSLVNVHRSIGHLKRLVFLDLEGCKNLKNLPESICCLKSLETLNISGCKKLSRLPDHIGDMEALTELMAERTAIGQLPSSIGHLKKLTKLSLGGLKDGVQSRSWFQQFSSRLSNSKVLLPASFAGLTSLTILFLPDCGLSEDAFSIDLGCLSSLVDLDLKGNNFFNLPAGIGRLPMLQTLWLHDCKNLIAISELPSSLKQLLASNCTSLETLSLKSKQLLGLSLLNCPKLVEIQGLEGVENNPIVHMDQREEYHFSEENSSRSLWQALSKCIPLGVCYSGSVLPSPIHRLVNYEGIGSSFSFHVPESIRGMVFWIMYAITDVKNMYKPANIVIRNNRNRNACYSWKMVFVFNTGEDHSFARYVPIDMLPYAVEGGDELEFSVQAGAGTLIKKCGVHLINPEFANTFPTTVKRIMRAMEITNYKFSPFV</sequence>
<dbReference type="Proteomes" id="UP000091857">
    <property type="component" value="Chromosome 11"/>
</dbReference>
<evidence type="ECO:0000313" key="2">
    <source>
        <dbReference type="Proteomes" id="UP000091857"/>
    </source>
</evidence>
<proteinExistence type="predicted"/>
<organism evidence="1 2">
    <name type="scientific">Manihot esculenta</name>
    <name type="common">Cassava</name>
    <name type="synonym">Jatropha manihot</name>
    <dbReference type="NCBI Taxonomy" id="3983"/>
    <lineage>
        <taxon>Eukaryota</taxon>
        <taxon>Viridiplantae</taxon>
        <taxon>Streptophyta</taxon>
        <taxon>Embryophyta</taxon>
        <taxon>Tracheophyta</taxon>
        <taxon>Spermatophyta</taxon>
        <taxon>Magnoliopsida</taxon>
        <taxon>eudicotyledons</taxon>
        <taxon>Gunneridae</taxon>
        <taxon>Pentapetalae</taxon>
        <taxon>rosids</taxon>
        <taxon>fabids</taxon>
        <taxon>Malpighiales</taxon>
        <taxon>Euphorbiaceae</taxon>
        <taxon>Crotonoideae</taxon>
        <taxon>Manihoteae</taxon>
        <taxon>Manihot</taxon>
    </lineage>
</organism>
<protein>
    <submittedName>
        <fullName evidence="1">Uncharacterized protein</fullName>
    </submittedName>
</protein>
<reference evidence="2" key="1">
    <citation type="journal article" date="2016" name="Nat. Biotechnol.">
        <title>Sequencing wild and cultivated cassava and related species reveals extensive interspecific hybridization and genetic diversity.</title>
        <authorList>
            <person name="Bredeson J.V."/>
            <person name="Lyons J.B."/>
            <person name="Prochnik S.E."/>
            <person name="Wu G.A."/>
            <person name="Ha C.M."/>
            <person name="Edsinger-Gonzales E."/>
            <person name="Grimwood J."/>
            <person name="Schmutz J."/>
            <person name="Rabbi I.Y."/>
            <person name="Egesi C."/>
            <person name="Nauluvula P."/>
            <person name="Lebot V."/>
            <person name="Ndunguru J."/>
            <person name="Mkamilo G."/>
            <person name="Bart R.S."/>
            <person name="Setter T.L."/>
            <person name="Gleadow R.M."/>
            <person name="Kulakow P."/>
            <person name="Ferguson M.E."/>
            <person name="Rounsley S."/>
            <person name="Rokhsar D.S."/>
        </authorList>
    </citation>
    <scope>NUCLEOTIDE SEQUENCE [LARGE SCALE GENOMIC DNA]</scope>
    <source>
        <strain evidence="2">cv. AM560-2</strain>
    </source>
</reference>